<keyword evidence="6 7" id="KW-0131">Cell cycle</keyword>
<dbReference type="RefSeq" id="WP_010898725.1">
    <property type="nucleotide sequence ID" value="NZ_CP040441.1"/>
</dbReference>
<dbReference type="InterPro" id="IPR007060">
    <property type="entry name" value="FtsL/DivIC"/>
</dbReference>
<protein>
    <recommendedName>
        <fullName evidence="7 8">Cell division protein FtsL</fullName>
    </recommendedName>
</protein>
<dbReference type="AlphaFoldDB" id="A0A0M0KJ71"/>
<proteinExistence type="inferred from homology"/>
<keyword evidence="2 7" id="KW-0132">Cell division</keyword>
<evidence type="ECO:0000256" key="3">
    <source>
        <dbReference type="ARBA" id="ARBA00022692"/>
    </source>
</evidence>
<evidence type="ECO:0000256" key="9">
    <source>
        <dbReference type="SAM" id="MobiDB-lite"/>
    </source>
</evidence>
<feature type="transmembrane region" description="Helical" evidence="7">
    <location>
        <begin position="39"/>
        <end position="60"/>
    </location>
</feature>
<evidence type="ECO:0000313" key="10">
    <source>
        <dbReference type="EMBL" id="KOO38667.1"/>
    </source>
</evidence>
<dbReference type="HAMAP" id="MF_00910">
    <property type="entry name" value="FtsL"/>
    <property type="match status" value="1"/>
</dbReference>
<organism evidence="10">
    <name type="scientific">Halalkalibacterium halodurans</name>
    <name type="common">Bacillus halodurans</name>
    <dbReference type="NCBI Taxonomy" id="86665"/>
    <lineage>
        <taxon>Bacteria</taxon>
        <taxon>Bacillati</taxon>
        <taxon>Bacillota</taxon>
        <taxon>Bacilli</taxon>
        <taxon>Bacillales</taxon>
        <taxon>Bacillaceae</taxon>
        <taxon>Halalkalibacterium (ex Joshi et al. 2022)</taxon>
    </lineage>
</organism>
<dbReference type="GeneID" id="87598087"/>
<evidence type="ECO:0000256" key="6">
    <source>
        <dbReference type="ARBA" id="ARBA00023306"/>
    </source>
</evidence>
<dbReference type="GO" id="GO:0005886">
    <property type="term" value="C:plasma membrane"/>
    <property type="evidence" value="ECO:0007669"/>
    <property type="project" value="UniProtKB-SubCell"/>
</dbReference>
<comment type="subcellular location">
    <subcellularLocation>
        <location evidence="7">Cell membrane</location>
        <topology evidence="7">Single-pass type II membrane protein</topology>
    </subcellularLocation>
    <text evidence="7">Localizes to the division septum where it forms a ring structure.</text>
</comment>
<dbReference type="Pfam" id="PF04977">
    <property type="entry name" value="DivIC"/>
    <property type="match status" value="1"/>
</dbReference>
<dbReference type="EMBL" id="LILD01000001">
    <property type="protein sequence ID" value="KOO38667.1"/>
    <property type="molecule type" value="Genomic_DNA"/>
</dbReference>
<feature type="region of interest" description="Disordered" evidence="9">
    <location>
        <begin position="1"/>
        <end position="32"/>
    </location>
</feature>
<dbReference type="GO" id="GO:0032153">
    <property type="term" value="C:cell division site"/>
    <property type="evidence" value="ECO:0007669"/>
    <property type="project" value="UniProtKB-UniRule"/>
</dbReference>
<gene>
    <name evidence="7" type="primary">ftsL</name>
    <name evidence="10" type="ORF">AMD02_07180</name>
</gene>
<dbReference type="InterPro" id="IPR011922">
    <property type="entry name" value="Cell_div_FtsL"/>
</dbReference>
<dbReference type="NCBIfam" id="TIGR02209">
    <property type="entry name" value="ftsL_broad"/>
    <property type="match status" value="1"/>
</dbReference>
<evidence type="ECO:0000256" key="8">
    <source>
        <dbReference type="NCBIfam" id="TIGR02209"/>
    </source>
</evidence>
<accession>A0A4Y7WVJ9</accession>
<dbReference type="PATRIC" id="fig|136160.3.peg.1752"/>
<evidence type="ECO:0000256" key="2">
    <source>
        <dbReference type="ARBA" id="ARBA00022618"/>
    </source>
</evidence>
<name>A0A0M0KJ71_ALKHA</name>
<comment type="similarity">
    <text evidence="7">Belongs to the FtsL family.</text>
</comment>
<evidence type="ECO:0000256" key="1">
    <source>
        <dbReference type="ARBA" id="ARBA00022475"/>
    </source>
</evidence>
<comment type="caution">
    <text evidence="10">The sequence shown here is derived from an EMBL/GenBank/DDBJ whole genome shotgun (WGS) entry which is preliminary data.</text>
</comment>
<keyword evidence="3 7" id="KW-0812">Transmembrane</keyword>
<dbReference type="OMA" id="MYAAVHI"/>
<evidence type="ECO:0000256" key="5">
    <source>
        <dbReference type="ARBA" id="ARBA00023136"/>
    </source>
</evidence>
<reference evidence="10" key="1">
    <citation type="submission" date="2015-08" db="EMBL/GenBank/DDBJ databases">
        <title>Complete DNA Sequence of Pseudomonas syringae pv. actinidiae, the Causal Agent of Kiwifruit Canker Disease.</title>
        <authorList>
            <person name="Rikkerink E.H.A."/>
            <person name="Fineran P.C."/>
        </authorList>
    </citation>
    <scope>NUCLEOTIDE SEQUENCE</scope>
    <source>
        <strain evidence="10">DSM 13666</strain>
    </source>
</reference>
<evidence type="ECO:0000256" key="4">
    <source>
        <dbReference type="ARBA" id="ARBA00022989"/>
    </source>
</evidence>
<comment type="function">
    <text evidence="7">Essential cell division protein.</text>
</comment>
<keyword evidence="4 7" id="KW-1133">Transmembrane helix</keyword>
<accession>A0A0M0KJ71</accession>
<sequence>MQNVARSIEHVRRQPGQAPQQPAPRPRRQRGKITKGEKMLLGMLTVAFLLFIGFSVHNYATMYSVNREIHELEQTVAAQEQINDGLSLQVVELSSPERILKIAKSLGMKLEDENVKVVQN</sequence>
<evidence type="ECO:0000256" key="7">
    <source>
        <dbReference type="HAMAP-Rule" id="MF_00910"/>
    </source>
</evidence>
<keyword evidence="1 7" id="KW-1003">Cell membrane</keyword>
<dbReference type="GO" id="GO:0043093">
    <property type="term" value="P:FtsZ-dependent cytokinesis"/>
    <property type="evidence" value="ECO:0007669"/>
    <property type="project" value="UniProtKB-UniRule"/>
</dbReference>
<keyword evidence="5 7" id="KW-0472">Membrane</keyword>